<evidence type="ECO:0000313" key="6">
    <source>
        <dbReference type="Proteomes" id="UP000228621"/>
    </source>
</evidence>
<dbReference type="PROSITE" id="PS50930">
    <property type="entry name" value="HTH_LYTTR"/>
    <property type="match status" value="1"/>
</dbReference>
<dbReference type="SMART" id="SM00850">
    <property type="entry name" value="LytTR"/>
    <property type="match status" value="1"/>
</dbReference>
<organism evidence="5 6">
    <name type="scientific">Pseudoalteromonas piscicida</name>
    <dbReference type="NCBI Taxonomy" id="43662"/>
    <lineage>
        <taxon>Bacteria</taxon>
        <taxon>Pseudomonadati</taxon>
        <taxon>Pseudomonadota</taxon>
        <taxon>Gammaproteobacteria</taxon>
        <taxon>Alteromonadales</taxon>
        <taxon>Pseudoalteromonadaceae</taxon>
        <taxon>Pseudoalteromonas</taxon>
    </lineage>
</organism>
<feature type="domain" description="Response regulatory" evidence="3">
    <location>
        <begin position="6"/>
        <end position="120"/>
    </location>
</feature>
<evidence type="ECO:0000259" key="3">
    <source>
        <dbReference type="PROSITE" id="PS50110"/>
    </source>
</evidence>
<dbReference type="PROSITE" id="PS50110">
    <property type="entry name" value="RESPONSE_REGULATORY"/>
    <property type="match status" value="1"/>
</dbReference>
<evidence type="ECO:0000259" key="4">
    <source>
        <dbReference type="PROSITE" id="PS50930"/>
    </source>
</evidence>
<name>A0A2A5JT12_PSEO7</name>
<keyword evidence="5" id="KW-0238">DNA-binding</keyword>
<dbReference type="Gene3D" id="2.40.50.1020">
    <property type="entry name" value="LytTr DNA-binding domain"/>
    <property type="match status" value="1"/>
</dbReference>
<proteinExistence type="predicted"/>
<feature type="domain" description="HTH LytTR-type" evidence="4">
    <location>
        <begin position="137"/>
        <end position="228"/>
    </location>
</feature>
<evidence type="ECO:0000313" key="5">
    <source>
        <dbReference type="EMBL" id="PCK32555.1"/>
    </source>
</evidence>
<dbReference type="Proteomes" id="UP000228621">
    <property type="component" value="Unassembled WGS sequence"/>
</dbReference>
<dbReference type="Pfam" id="PF00072">
    <property type="entry name" value="Response_reg"/>
    <property type="match status" value="1"/>
</dbReference>
<feature type="modified residue" description="4-aspartylphosphate" evidence="2">
    <location>
        <position position="57"/>
    </location>
</feature>
<dbReference type="InterPro" id="IPR011006">
    <property type="entry name" value="CheY-like_superfamily"/>
</dbReference>
<sequence>MIKPIPYLIVDDEPLARARIKRLMDNQAGFVCIGEAQSAEAAEALLENEIVTLIFLDISMPGLCGVAFATQLRQRFPRMKIVFLTAHPEYALEAFDLHANGYLVKPLSEDKLRNLLTTIFPATETLSYHVAGELRHVQLADVVVAQADDKYTRITLTSGSHALIDISLKSLLDKFPSHFIQIHRSTLVKRDEIKSVESQAQQHFVCLKSLPERYEVSRRAYSQLKSSL</sequence>
<dbReference type="PANTHER" id="PTHR37299:SF1">
    <property type="entry name" value="STAGE 0 SPORULATION PROTEIN A HOMOLOG"/>
    <property type="match status" value="1"/>
</dbReference>
<reference evidence="6" key="1">
    <citation type="journal article" date="2019" name="Genome Announc.">
        <title>Draft Genome Sequence of Pseudoalteromonas piscicida Strain 36Y ROTHPW, an Hypersaline Seawater Isolate from the South Coast of Sonora, Mexico.</title>
        <authorList>
            <person name="Sanchez-Diaz R."/>
            <person name="Molina-Garza Z.J."/>
            <person name="Cruz-Suarez L.E."/>
            <person name="Selvin J."/>
            <person name="Kiran G.S."/>
            <person name="Ibarra-Gamez J.C."/>
            <person name="Gomez-Gil B."/>
            <person name="Galaviz-Silva L."/>
        </authorList>
    </citation>
    <scope>NUCLEOTIDE SEQUENCE [LARGE SCALE GENOMIC DNA]</scope>
    <source>
        <strain evidence="6">36Y_RITHPW</strain>
    </source>
</reference>
<dbReference type="AlphaFoldDB" id="A0A2A5JT12"/>
<dbReference type="RefSeq" id="WP_099641335.1">
    <property type="nucleotide sequence ID" value="NZ_JAQPZX010000004.1"/>
</dbReference>
<dbReference type="GO" id="GO:0003677">
    <property type="term" value="F:DNA binding"/>
    <property type="evidence" value="ECO:0007669"/>
    <property type="project" value="UniProtKB-KW"/>
</dbReference>
<gene>
    <name evidence="5" type="ORF">CEX98_06705</name>
</gene>
<dbReference type="Gene3D" id="3.40.50.2300">
    <property type="match status" value="1"/>
</dbReference>
<dbReference type="SUPFAM" id="SSF52172">
    <property type="entry name" value="CheY-like"/>
    <property type="match status" value="1"/>
</dbReference>
<keyword evidence="2" id="KW-0597">Phosphoprotein</keyword>
<dbReference type="Pfam" id="PF04397">
    <property type="entry name" value="LytTR"/>
    <property type="match status" value="1"/>
</dbReference>
<evidence type="ECO:0000256" key="2">
    <source>
        <dbReference type="PROSITE-ProRule" id="PRU00169"/>
    </source>
</evidence>
<keyword evidence="1" id="KW-0902">Two-component regulatory system</keyword>
<dbReference type="SMART" id="SM00448">
    <property type="entry name" value="REC"/>
    <property type="match status" value="1"/>
</dbReference>
<accession>A0A2A5JT12</accession>
<dbReference type="EMBL" id="NKHF01000028">
    <property type="protein sequence ID" value="PCK32555.1"/>
    <property type="molecule type" value="Genomic_DNA"/>
</dbReference>
<dbReference type="GO" id="GO:0000156">
    <property type="term" value="F:phosphorelay response regulator activity"/>
    <property type="evidence" value="ECO:0007669"/>
    <property type="project" value="InterPro"/>
</dbReference>
<evidence type="ECO:0000256" key="1">
    <source>
        <dbReference type="ARBA" id="ARBA00023012"/>
    </source>
</evidence>
<dbReference type="PANTHER" id="PTHR37299">
    <property type="entry name" value="TRANSCRIPTIONAL REGULATOR-RELATED"/>
    <property type="match status" value="1"/>
</dbReference>
<dbReference type="InterPro" id="IPR001789">
    <property type="entry name" value="Sig_transdc_resp-reg_receiver"/>
</dbReference>
<keyword evidence="6" id="KW-1185">Reference proteome</keyword>
<dbReference type="InterPro" id="IPR007492">
    <property type="entry name" value="LytTR_DNA-bd_dom"/>
</dbReference>
<dbReference type="InterPro" id="IPR046947">
    <property type="entry name" value="LytR-like"/>
</dbReference>
<protein>
    <submittedName>
        <fullName evidence="5">DNA-binding response regulator</fullName>
    </submittedName>
</protein>
<comment type="caution">
    <text evidence="5">The sequence shown here is derived from an EMBL/GenBank/DDBJ whole genome shotgun (WGS) entry which is preliminary data.</text>
</comment>
<dbReference type="OrthoDB" id="236568at2"/>